<reference evidence="2" key="1">
    <citation type="submission" date="2015-01" db="EMBL/GenBank/DDBJ databases">
        <authorList>
            <person name="Durling Mikael"/>
        </authorList>
    </citation>
    <scope>NUCLEOTIDE SEQUENCE</scope>
</reference>
<proteinExistence type="predicted"/>
<dbReference type="AlphaFoldDB" id="A0A0B7JVG6"/>
<name>A0A0B7JVG6_BIOOC</name>
<accession>A0A0B7JVG6</accession>
<feature type="region of interest" description="Disordered" evidence="1">
    <location>
        <begin position="38"/>
        <end position="60"/>
    </location>
</feature>
<evidence type="ECO:0000256" key="1">
    <source>
        <dbReference type="SAM" id="MobiDB-lite"/>
    </source>
</evidence>
<gene>
    <name evidence="2" type="ORF">BN869_000002685_1</name>
</gene>
<sequence>MPPYLSPEDDNEIDMAEDGHQILKEFVPRLGEMSRQPVRWGRNLPPRKLESEELMPSTTL</sequence>
<protein>
    <submittedName>
        <fullName evidence="2">Uncharacterized protein</fullName>
    </submittedName>
</protein>
<dbReference type="EMBL" id="CDPU01000005">
    <property type="protein sequence ID" value="CEO46630.1"/>
    <property type="molecule type" value="Genomic_DNA"/>
</dbReference>
<organism evidence="2">
    <name type="scientific">Bionectria ochroleuca</name>
    <name type="common">Gliocladium roseum</name>
    <dbReference type="NCBI Taxonomy" id="29856"/>
    <lineage>
        <taxon>Eukaryota</taxon>
        <taxon>Fungi</taxon>
        <taxon>Dikarya</taxon>
        <taxon>Ascomycota</taxon>
        <taxon>Pezizomycotina</taxon>
        <taxon>Sordariomycetes</taxon>
        <taxon>Hypocreomycetidae</taxon>
        <taxon>Hypocreales</taxon>
        <taxon>Bionectriaceae</taxon>
        <taxon>Clonostachys</taxon>
    </lineage>
</organism>
<evidence type="ECO:0000313" key="2">
    <source>
        <dbReference type="EMBL" id="CEO46630.1"/>
    </source>
</evidence>